<keyword evidence="4" id="KW-1185">Reference proteome</keyword>
<proteinExistence type="predicted"/>
<dbReference type="InterPro" id="IPR001254">
    <property type="entry name" value="Trypsin_dom"/>
</dbReference>
<name>A0AAV7I3Y3_COTGL</name>
<dbReference type="Proteomes" id="UP000826195">
    <property type="component" value="Unassembled WGS sequence"/>
</dbReference>
<dbReference type="AlphaFoldDB" id="A0AAV7I3Y3"/>
<dbReference type="Gene3D" id="2.40.10.10">
    <property type="entry name" value="Trypsin-like serine proteases"/>
    <property type="match status" value="1"/>
</dbReference>
<dbReference type="FunFam" id="2.40.10.10:FF:000068">
    <property type="entry name" value="transmembrane protease serine 2"/>
    <property type="match status" value="1"/>
</dbReference>
<dbReference type="InterPro" id="IPR051333">
    <property type="entry name" value="CLIP_Serine_Protease"/>
</dbReference>
<dbReference type="InterPro" id="IPR043504">
    <property type="entry name" value="Peptidase_S1_PA_chymotrypsin"/>
</dbReference>
<dbReference type="InterPro" id="IPR001314">
    <property type="entry name" value="Peptidase_S1A"/>
</dbReference>
<dbReference type="InterPro" id="IPR009003">
    <property type="entry name" value="Peptidase_S1_PA"/>
</dbReference>
<protein>
    <recommendedName>
        <fullName evidence="2">Peptidase S1 domain-containing protein</fullName>
    </recommendedName>
</protein>
<comment type="caution">
    <text evidence="3">The sequence shown here is derived from an EMBL/GenBank/DDBJ whole genome shotgun (WGS) entry which is preliminary data.</text>
</comment>
<evidence type="ECO:0000256" key="1">
    <source>
        <dbReference type="ARBA" id="ARBA00023157"/>
    </source>
</evidence>
<dbReference type="EMBL" id="JAHXZJ010001492">
    <property type="protein sequence ID" value="KAH0552726.1"/>
    <property type="molecule type" value="Genomic_DNA"/>
</dbReference>
<accession>A0AAV7I3Y3</accession>
<feature type="domain" description="Peptidase S1" evidence="2">
    <location>
        <begin position="105"/>
        <end position="376"/>
    </location>
</feature>
<gene>
    <name evidence="3" type="ORF">KQX54_014501</name>
</gene>
<dbReference type="PANTHER" id="PTHR24260">
    <property type="match status" value="1"/>
</dbReference>
<dbReference type="Pfam" id="PF00089">
    <property type="entry name" value="Trypsin"/>
    <property type="match status" value="1"/>
</dbReference>
<dbReference type="SUPFAM" id="SSF50494">
    <property type="entry name" value="Trypsin-like serine proteases"/>
    <property type="match status" value="1"/>
</dbReference>
<dbReference type="GO" id="GO:0004252">
    <property type="term" value="F:serine-type endopeptidase activity"/>
    <property type="evidence" value="ECO:0007669"/>
    <property type="project" value="InterPro"/>
</dbReference>
<evidence type="ECO:0000313" key="3">
    <source>
        <dbReference type="EMBL" id="KAH0552726.1"/>
    </source>
</evidence>
<dbReference type="PROSITE" id="PS00134">
    <property type="entry name" value="TRYPSIN_HIS"/>
    <property type="match status" value="1"/>
</dbReference>
<organism evidence="3 4">
    <name type="scientific">Cotesia glomerata</name>
    <name type="common">Lepidopteran parasitic wasp</name>
    <name type="synonym">Apanteles glomeratus</name>
    <dbReference type="NCBI Taxonomy" id="32391"/>
    <lineage>
        <taxon>Eukaryota</taxon>
        <taxon>Metazoa</taxon>
        <taxon>Ecdysozoa</taxon>
        <taxon>Arthropoda</taxon>
        <taxon>Hexapoda</taxon>
        <taxon>Insecta</taxon>
        <taxon>Pterygota</taxon>
        <taxon>Neoptera</taxon>
        <taxon>Endopterygota</taxon>
        <taxon>Hymenoptera</taxon>
        <taxon>Apocrita</taxon>
        <taxon>Ichneumonoidea</taxon>
        <taxon>Braconidae</taxon>
        <taxon>Microgastrinae</taxon>
        <taxon>Cotesia</taxon>
    </lineage>
</organism>
<dbReference type="InterPro" id="IPR018114">
    <property type="entry name" value="TRYPSIN_HIS"/>
</dbReference>
<evidence type="ECO:0000313" key="4">
    <source>
        <dbReference type="Proteomes" id="UP000826195"/>
    </source>
</evidence>
<evidence type="ECO:0000259" key="2">
    <source>
        <dbReference type="PROSITE" id="PS50240"/>
    </source>
</evidence>
<dbReference type="GO" id="GO:0006508">
    <property type="term" value="P:proteolysis"/>
    <property type="evidence" value="ECO:0007669"/>
    <property type="project" value="InterPro"/>
</dbReference>
<dbReference type="CDD" id="cd00190">
    <property type="entry name" value="Tryp_SPc"/>
    <property type="match status" value="1"/>
</dbReference>
<dbReference type="PROSITE" id="PS50240">
    <property type="entry name" value="TRYPSIN_DOM"/>
    <property type="match status" value="1"/>
</dbReference>
<dbReference type="SMART" id="SM00020">
    <property type="entry name" value="Tryp_SPc"/>
    <property type="match status" value="1"/>
</dbReference>
<reference evidence="3 4" key="1">
    <citation type="journal article" date="2021" name="J. Hered.">
        <title>A chromosome-level genome assembly of the parasitoid wasp, Cotesia glomerata (Hymenoptera: Braconidae).</title>
        <authorList>
            <person name="Pinto B.J."/>
            <person name="Weis J.J."/>
            <person name="Gamble T."/>
            <person name="Ode P.J."/>
            <person name="Paul R."/>
            <person name="Zaspel J.M."/>
        </authorList>
    </citation>
    <scope>NUCLEOTIDE SEQUENCE [LARGE SCALE GENOMIC DNA]</scope>
    <source>
        <strain evidence="3">CgM1</strain>
    </source>
</reference>
<dbReference type="PANTHER" id="PTHR24260:SF143">
    <property type="entry name" value="SERINE PROTEASE GD-LIKE PROTEIN"/>
    <property type="match status" value="1"/>
</dbReference>
<dbReference type="PRINTS" id="PR00722">
    <property type="entry name" value="CHYMOTRYPSIN"/>
</dbReference>
<keyword evidence="1" id="KW-1015">Disulfide bond</keyword>
<sequence length="378" mass="42742">MDRITSGKSLVYIVHFPMLQTIPHIVFISLDDTPLCVLEKDPLARVVELKHNLLPPQFNPASLPISTTAAISTTSTTEAPSIDEILKLSEPEGPETFFRKELDELSKGCGHINSDDNFEFEDNVRLRPGQWPWLAAIYITNTTSKFHCSGTLISNRHILTAAHCTYYKDRKLTLNFLLVFLGRYRLDEWEEPFSDNYEVSLIDVHPDYKLGLTSEADLAILKLSRSVRFRPTVRHLCIHTDFEQRFGPVEERGYVAGWGDKTPASKEDREIVEESSVAKLHVAPIISPKKCAKKTRKLQEFITGNTFCSKSQNGVSGPCNSDRGTGLAVEVFQKFHLRGIVSMSAVGKTALVCDHKDFVVCVDVYPYTYWILLKIFEE</sequence>